<reference evidence="13 14" key="1">
    <citation type="submission" date="2014-06" db="EMBL/GenBank/DDBJ databases">
        <title>Whole Genome Sequences of Three Symbiotic Endozoicomonas Bacteria.</title>
        <authorList>
            <person name="Neave M.J."/>
            <person name="Apprill A."/>
            <person name="Voolstra C.R."/>
        </authorList>
    </citation>
    <scope>NUCLEOTIDE SEQUENCE [LARGE SCALE GENOMIC DNA]</scope>
    <source>
        <strain evidence="13 14">DSM 22380</strain>
    </source>
</reference>
<keyword evidence="6" id="KW-0266">Ethylene biosynthesis</keyword>
<evidence type="ECO:0000256" key="8">
    <source>
        <dbReference type="ARBA" id="ARBA00031282"/>
    </source>
</evidence>
<keyword evidence="11" id="KW-0408">Iron</keyword>
<evidence type="ECO:0000256" key="9">
    <source>
        <dbReference type="ARBA" id="ARBA00047725"/>
    </source>
</evidence>
<dbReference type="PANTHER" id="PTHR47990">
    <property type="entry name" value="2-OXOGLUTARATE (2OG) AND FE(II)-DEPENDENT OXYGENASE SUPERFAMILY PROTEIN-RELATED"/>
    <property type="match status" value="1"/>
</dbReference>
<evidence type="ECO:0000256" key="11">
    <source>
        <dbReference type="RuleBase" id="RU003682"/>
    </source>
</evidence>
<evidence type="ECO:0000313" key="13">
    <source>
        <dbReference type="EMBL" id="KEI72250.1"/>
    </source>
</evidence>
<comment type="pathway">
    <text evidence="2">Alkene biosynthesis; ethylene biosynthesis via 2-oxoglutarate.</text>
</comment>
<evidence type="ECO:0000256" key="1">
    <source>
        <dbReference type="ARBA" id="ARBA00001954"/>
    </source>
</evidence>
<comment type="catalytic activity">
    <reaction evidence="9">
        <text>2-oxoglutarate + O2 + 2 H(+) = ethene + 3 CO2 + H2O</text>
        <dbReference type="Rhea" id="RHEA:31523"/>
        <dbReference type="ChEBI" id="CHEBI:15377"/>
        <dbReference type="ChEBI" id="CHEBI:15378"/>
        <dbReference type="ChEBI" id="CHEBI:15379"/>
        <dbReference type="ChEBI" id="CHEBI:16526"/>
        <dbReference type="ChEBI" id="CHEBI:16810"/>
        <dbReference type="ChEBI" id="CHEBI:18153"/>
        <dbReference type="EC" id="1.13.12.19"/>
    </reaction>
</comment>
<dbReference type="Proteomes" id="UP000027997">
    <property type="component" value="Unassembled WGS sequence"/>
</dbReference>
<dbReference type="InterPro" id="IPR026992">
    <property type="entry name" value="DIOX_N"/>
</dbReference>
<dbReference type="EC" id="1.14.20.7" evidence="3"/>
<dbReference type="EMBL" id="JOJP01000001">
    <property type="protein sequence ID" value="KEI72250.1"/>
    <property type="molecule type" value="Genomic_DNA"/>
</dbReference>
<dbReference type="InterPro" id="IPR027443">
    <property type="entry name" value="IPNS-like_sf"/>
</dbReference>
<dbReference type="InterPro" id="IPR050231">
    <property type="entry name" value="Iron_ascorbate_oxido_reductase"/>
</dbReference>
<evidence type="ECO:0000256" key="3">
    <source>
        <dbReference type="ARBA" id="ARBA00012293"/>
    </source>
</evidence>
<comment type="cofactor">
    <cofactor evidence="1">
        <name>Fe(2+)</name>
        <dbReference type="ChEBI" id="CHEBI:29033"/>
    </cofactor>
</comment>
<dbReference type="Pfam" id="PF03171">
    <property type="entry name" value="2OG-FeII_Oxy"/>
    <property type="match status" value="1"/>
</dbReference>
<dbReference type="Pfam" id="PF14226">
    <property type="entry name" value="DIOX_N"/>
    <property type="match status" value="1"/>
</dbReference>
<keyword evidence="11" id="KW-0560">Oxidoreductase</keyword>
<comment type="caution">
    <text evidence="13">The sequence shown here is derived from an EMBL/GenBank/DDBJ whole genome shotgun (WGS) entry which is preliminary data.</text>
</comment>
<gene>
    <name evidence="13" type="ORF">GV64_17275</name>
</gene>
<evidence type="ECO:0000256" key="10">
    <source>
        <dbReference type="ARBA" id="ARBA00049359"/>
    </source>
</evidence>
<evidence type="ECO:0000313" key="14">
    <source>
        <dbReference type="Proteomes" id="UP000027997"/>
    </source>
</evidence>
<dbReference type="GO" id="GO:0009693">
    <property type="term" value="P:ethylene biosynthetic process"/>
    <property type="evidence" value="ECO:0007669"/>
    <property type="project" value="UniProtKB-KW"/>
</dbReference>
<comment type="catalytic activity">
    <reaction evidence="10">
        <text>L-arginine + 2-oxoglutarate + O2 = guanidine + L-glutamate 5-semialdehyde + succinate + CO2</text>
        <dbReference type="Rhea" id="RHEA:31535"/>
        <dbReference type="ChEBI" id="CHEBI:15379"/>
        <dbReference type="ChEBI" id="CHEBI:16526"/>
        <dbReference type="ChEBI" id="CHEBI:16810"/>
        <dbReference type="ChEBI" id="CHEBI:30031"/>
        <dbReference type="ChEBI" id="CHEBI:30087"/>
        <dbReference type="ChEBI" id="CHEBI:32682"/>
        <dbReference type="ChEBI" id="CHEBI:58066"/>
        <dbReference type="EC" id="1.14.20.7"/>
    </reaction>
</comment>
<organism evidence="13 14">
    <name type="scientific">Endozoicomonas elysicola</name>
    <dbReference type="NCBI Taxonomy" id="305900"/>
    <lineage>
        <taxon>Bacteria</taxon>
        <taxon>Pseudomonadati</taxon>
        <taxon>Pseudomonadota</taxon>
        <taxon>Gammaproteobacteria</taxon>
        <taxon>Oceanospirillales</taxon>
        <taxon>Endozoicomonadaceae</taxon>
        <taxon>Endozoicomonas</taxon>
    </lineage>
</organism>
<dbReference type="InterPro" id="IPR044861">
    <property type="entry name" value="IPNS-like_FE2OG_OXY"/>
</dbReference>
<evidence type="ECO:0000256" key="7">
    <source>
        <dbReference type="ARBA" id="ARBA00031011"/>
    </source>
</evidence>
<sequence length="333" mass="38341">MQTTSQQNYSLTELNLEKNLGSRGTENDQRSIPIIDLSRFNERKPEITEQLWYAAVEVGFFQIKNHSIALTDINKAFQYSEQFFSLPMAEKEQYPLKDGLNAGWEFQAQVRPSTGTADRKESYQITRPHMSGLWPESHENSTTIDGFQDFLLTFEQQCWQLGMNILSCFADKLGFPSDFFHKAHTWQAEDYQSTLRLLHYLPMEGKATPGIWRAGAHTDFDCLTMVFQKSGQGGLQVCPGKDSKNKLEWTNVVPMDGIITCNIGDMLMRWSDDQLKSTLHRVRMPRPDENQGSRYSMAFFCQANRNEVIQGPRKKYEAITAADYLQQRIKANF</sequence>
<dbReference type="InterPro" id="IPR005123">
    <property type="entry name" value="Oxoglu/Fe-dep_dioxygenase_dom"/>
</dbReference>
<keyword evidence="14" id="KW-1185">Reference proteome</keyword>
<dbReference type="eggNOG" id="COG3491">
    <property type="taxonomic scope" value="Bacteria"/>
</dbReference>
<dbReference type="GO" id="GO:0102276">
    <property type="term" value="F:2-oxoglutarate oxygenase/decarboxylase (ethylene-forming) activity"/>
    <property type="evidence" value="ECO:0007669"/>
    <property type="project" value="UniProtKB-EC"/>
</dbReference>
<evidence type="ECO:0000256" key="6">
    <source>
        <dbReference type="ARBA" id="ARBA00022666"/>
    </source>
</evidence>
<dbReference type="STRING" id="305900.GV64_17275"/>
<evidence type="ECO:0000259" key="12">
    <source>
        <dbReference type="PROSITE" id="PS51471"/>
    </source>
</evidence>
<dbReference type="PROSITE" id="PS51471">
    <property type="entry name" value="FE2OG_OXY"/>
    <property type="match status" value="1"/>
</dbReference>
<dbReference type="GO" id="GO:0046872">
    <property type="term" value="F:metal ion binding"/>
    <property type="evidence" value="ECO:0007669"/>
    <property type="project" value="UniProtKB-KW"/>
</dbReference>
<comment type="similarity">
    <text evidence="11">Belongs to the iron/ascorbate-dependent oxidoreductase family.</text>
</comment>
<evidence type="ECO:0000256" key="2">
    <source>
        <dbReference type="ARBA" id="ARBA00004767"/>
    </source>
</evidence>
<name>A0A081KDM4_9GAMM</name>
<dbReference type="Gene3D" id="2.60.120.330">
    <property type="entry name" value="B-lactam Antibiotic, Isopenicillin N Synthase, Chain"/>
    <property type="match status" value="1"/>
</dbReference>
<keyword evidence="11" id="KW-0479">Metal-binding</keyword>
<accession>A0A081KDM4</accession>
<dbReference type="RefSeq" id="WP_020583851.1">
    <property type="nucleotide sequence ID" value="NZ_JOJP01000001.1"/>
</dbReference>
<protein>
    <recommendedName>
        <fullName evidence="5">2-oxoglutarate-dependent ethylene/succinate-forming enzyme</fullName>
        <ecNumber evidence="4">1.13.12.19</ecNumber>
        <ecNumber evidence="3">1.14.20.7</ecNumber>
    </recommendedName>
    <alternativeName>
        <fullName evidence="7">2-oxoglutarate dioxygenase (ethylene-forming)</fullName>
    </alternativeName>
    <alternativeName>
        <fullName evidence="8">2-oxoglutarate/L-arginine monooxygenase/decarboxylase (succinate-forming)</fullName>
    </alternativeName>
</protein>
<evidence type="ECO:0000256" key="5">
    <source>
        <dbReference type="ARBA" id="ARBA00019045"/>
    </source>
</evidence>
<dbReference type="SUPFAM" id="SSF51197">
    <property type="entry name" value="Clavaminate synthase-like"/>
    <property type="match status" value="1"/>
</dbReference>
<proteinExistence type="inferred from homology"/>
<evidence type="ECO:0000256" key="4">
    <source>
        <dbReference type="ARBA" id="ARBA00012531"/>
    </source>
</evidence>
<feature type="domain" description="Fe2OG dioxygenase" evidence="12">
    <location>
        <begin position="190"/>
        <end position="303"/>
    </location>
</feature>
<dbReference type="AlphaFoldDB" id="A0A081KDM4"/>
<dbReference type="EC" id="1.13.12.19" evidence="4"/>